<sequence length="197" mass="21509">MIESFFWPFFKSLVALFIITDSLGNLPFFLGLTEGETGAEQRKVFTTALVTGLIILIGFLFLGNALLALFNVTLDDFRIAGGILLFWIAIEIMLRGRISIEHKEDIGVVPLGSPLLVGPGAITTSLVLLQLYGYWVVLSAIIACFLLIGIVLYFADHIYAFLGKNGALILTKIASILIAAIAVQFIRQGITGIMRIM</sequence>
<keyword evidence="4 7" id="KW-0812">Transmembrane</keyword>
<feature type="transmembrane region" description="Helical" evidence="7">
    <location>
        <begin position="134"/>
        <end position="155"/>
    </location>
</feature>
<reference evidence="8 9" key="1">
    <citation type="journal article" date="2016" name="Nat. Commun.">
        <title>Thousands of microbial genomes shed light on interconnected biogeochemical processes in an aquifer system.</title>
        <authorList>
            <person name="Anantharaman K."/>
            <person name="Brown C.T."/>
            <person name="Hug L.A."/>
            <person name="Sharon I."/>
            <person name="Castelle C.J."/>
            <person name="Probst A.J."/>
            <person name="Thomas B.C."/>
            <person name="Singh A."/>
            <person name="Wilkins M.J."/>
            <person name="Karaoz U."/>
            <person name="Brodie E.L."/>
            <person name="Williams K.H."/>
            <person name="Hubbard S.S."/>
            <person name="Banfield J.F."/>
        </authorList>
    </citation>
    <scope>NUCLEOTIDE SEQUENCE [LARGE SCALE GENOMIC DNA]</scope>
</reference>
<comment type="subcellular location">
    <subcellularLocation>
        <location evidence="1 7">Cell membrane</location>
        <topology evidence="1 7">Multi-pass membrane protein</topology>
    </subcellularLocation>
</comment>
<organism evidence="8 9">
    <name type="scientific">candidate division WOR-1 bacterium RIFCSPHIGHO2_01_FULL_53_15</name>
    <dbReference type="NCBI Taxonomy" id="1802564"/>
    <lineage>
        <taxon>Bacteria</taxon>
        <taxon>Bacillati</taxon>
        <taxon>Saganbacteria</taxon>
    </lineage>
</organism>
<evidence type="ECO:0000313" key="9">
    <source>
        <dbReference type="Proteomes" id="UP000178724"/>
    </source>
</evidence>
<keyword evidence="3" id="KW-1003">Cell membrane</keyword>
<dbReference type="Proteomes" id="UP000178724">
    <property type="component" value="Unassembled WGS sequence"/>
</dbReference>
<dbReference type="EMBL" id="METM01000022">
    <property type="protein sequence ID" value="OGB89573.1"/>
    <property type="molecule type" value="Genomic_DNA"/>
</dbReference>
<feature type="transmembrane region" description="Helical" evidence="7">
    <location>
        <begin position="167"/>
        <end position="187"/>
    </location>
</feature>
<comment type="similarity">
    <text evidence="2 7">Belongs to the UPF0056 (MarC) family.</text>
</comment>
<proteinExistence type="inferred from homology"/>
<dbReference type="NCBIfam" id="TIGR00427">
    <property type="entry name" value="NAAT family transporter"/>
    <property type="match status" value="1"/>
</dbReference>
<dbReference type="GO" id="GO:0005886">
    <property type="term" value="C:plasma membrane"/>
    <property type="evidence" value="ECO:0007669"/>
    <property type="project" value="UniProtKB-SubCell"/>
</dbReference>
<feature type="transmembrane region" description="Helical" evidence="7">
    <location>
        <begin position="12"/>
        <end position="32"/>
    </location>
</feature>
<dbReference type="PANTHER" id="PTHR33508:SF1">
    <property type="entry name" value="UPF0056 MEMBRANE PROTEIN YHCE"/>
    <property type="match status" value="1"/>
</dbReference>
<gene>
    <name evidence="8" type="ORF">A2625_00025</name>
</gene>
<keyword evidence="5 7" id="KW-1133">Transmembrane helix</keyword>
<name>A0A1F4Q0M2_UNCSA</name>
<evidence type="ECO:0000256" key="6">
    <source>
        <dbReference type="ARBA" id="ARBA00023136"/>
    </source>
</evidence>
<evidence type="ECO:0000256" key="5">
    <source>
        <dbReference type="ARBA" id="ARBA00022989"/>
    </source>
</evidence>
<evidence type="ECO:0000313" key="8">
    <source>
        <dbReference type="EMBL" id="OGB89573.1"/>
    </source>
</evidence>
<accession>A0A1F4Q0M2</accession>
<dbReference type="PANTHER" id="PTHR33508">
    <property type="entry name" value="UPF0056 MEMBRANE PROTEIN YHCE"/>
    <property type="match status" value="1"/>
</dbReference>
<dbReference type="AlphaFoldDB" id="A0A1F4Q0M2"/>
<feature type="transmembrane region" description="Helical" evidence="7">
    <location>
        <begin position="77"/>
        <end position="94"/>
    </location>
</feature>
<evidence type="ECO:0000256" key="1">
    <source>
        <dbReference type="ARBA" id="ARBA00004651"/>
    </source>
</evidence>
<evidence type="ECO:0000256" key="3">
    <source>
        <dbReference type="ARBA" id="ARBA00022475"/>
    </source>
</evidence>
<comment type="caution">
    <text evidence="8">The sequence shown here is derived from an EMBL/GenBank/DDBJ whole genome shotgun (WGS) entry which is preliminary data.</text>
</comment>
<protein>
    <recommendedName>
        <fullName evidence="7">UPF0056 membrane protein</fullName>
    </recommendedName>
</protein>
<evidence type="ECO:0000256" key="2">
    <source>
        <dbReference type="ARBA" id="ARBA00009784"/>
    </source>
</evidence>
<evidence type="ECO:0000256" key="7">
    <source>
        <dbReference type="RuleBase" id="RU362048"/>
    </source>
</evidence>
<feature type="transmembrane region" description="Helical" evidence="7">
    <location>
        <begin position="106"/>
        <end position="128"/>
    </location>
</feature>
<dbReference type="Pfam" id="PF01914">
    <property type="entry name" value="MarC"/>
    <property type="match status" value="1"/>
</dbReference>
<evidence type="ECO:0000256" key="4">
    <source>
        <dbReference type="ARBA" id="ARBA00022692"/>
    </source>
</evidence>
<dbReference type="InterPro" id="IPR002771">
    <property type="entry name" value="Multi_antbiot-R_MarC"/>
</dbReference>
<feature type="transmembrane region" description="Helical" evidence="7">
    <location>
        <begin position="44"/>
        <end position="71"/>
    </location>
</feature>
<keyword evidence="6 7" id="KW-0472">Membrane</keyword>